<dbReference type="PANTHER" id="PTHR38123:SF1">
    <property type="entry name" value="HYDROPHOBIC SURFACE BINDING PROTEIN"/>
    <property type="match status" value="1"/>
</dbReference>
<feature type="signal peptide" evidence="1">
    <location>
        <begin position="1"/>
        <end position="19"/>
    </location>
</feature>
<keyword evidence="3" id="KW-1185">Reference proteome</keyword>
<evidence type="ECO:0000313" key="2">
    <source>
        <dbReference type="EMBL" id="KAJ7737672.1"/>
    </source>
</evidence>
<organism evidence="2 3">
    <name type="scientific">Mycena metata</name>
    <dbReference type="NCBI Taxonomy" id="1033252"/>
    <lineage>
        <taxon>Eukaryota</taxon>
        <taxon>Fungi</taxon>
        <taxon>Dikarya</taxon>
        <taxon>Basidiomycota</taxon>
        <taxon>Agaricomycotina</taxon>
        <taxon>Agaricomycetes</taxon>
        <taxon>Agaricomycetidae</taxon>
        <taxon>Agaricales</taxon>
        <taxon>Marasmiineae</taxon>
        <taxon>Mycenaceae</taxon>
        <taxon>Mycena</taxon>
    </lineage>
</organism>
<dbReference type="GO" id="GO:0005576">
    <property type="term" value="C:extracellular region"/>
    <property type="evidence" value="ECO:0007669"/>
    <property type="project" value="TreeGrafter"/>
</dbReference>
<proteinExistence type="predicted"/>
<gene>
    <name evidence="2" type="ORF">B0H16DRAFT_1466043</name>
</gene>
<evidence type="ECO:0000256" key="1">
    <source>
        <dbReference type="SAM" id="SignalP"/>
    </source>
</evidence>
<dbReference type="AlphaFoldDB" id="A0AAD7IA57"/>
<dbReference type="Proteomes" id="UP001215598">
    <property type="component" value="Unassembled WGS sequence"/>
</dbReference>
<evidence type="ECO:0000313" key="3">
    <source>
        <dbReference type="Proteomes" id="UP001215598"/>
    </source>
</evidence>
<accession>A0AAD7IA57</accession>
<dbReference type="PANTHER" id="PTHR38123">
    <property type="entry name" value="CELL WALL SERINE-THREONINE-RICH GALACTOMANNOPROTEIN MP1 (AFU_ORTHOLOGUE AFUA_4G03240)"/>
    <property type="match status" value="1"/>
</dbReference>
<dbReference type="Pfam" id="PF12296">
    <property type="entry name" value="HsbA"/>
    <property type="match status" value="1"/>
</dbReference>
<dbReference type="InterPro" id="IPR021054">
    <property type="entry name" value="Cell_wall_mannoprotein_1"/>
</dbReference>
<dbReference type="EMBL" id="JARKIB010000115">
    <property type="protein sequence ID" value="KAJ7737672.1"/>
    <property type="molecule type" value="Genomic_DNA"/>
</dbReference>
<keyword evidence="1" id="KW-0732">Signal</keyword>
<comment type="caution">
    <text evidence="2">The sequence shown here is derived from an EMBL/GenBank/DDBJ whole genome shotgun (WGS) entry which is preliminary data.</text>
</comment>
<reference evidence="2" key="1">
    <citation type="submission" date="2023-03" db="EMBL/GenBank/DDBJ databases">
        <title>Massive genome expansion in bonnet fungi (Mycena s.s.) driven by repeated elements and novel gene families across ecological guilds.</title>
        <authorList>
            <consortium name="Lawrence Berkeley National Laboratory"/>
            <person name="Harder C.B."/>
            <person name="Miyauchi S."/>
            <person name="Viragh M."/>
            <person name="Kuo A."/>
            <person name="Thoen E."/>
            <person name="Andreopoulos B."/>
            <person name="Lu D."/>
            <person name="Skrede I."/>
            <person name="Drula E."/>
            <person name="Henrissat B."/>
            <person name="Morin E."/>
            <person name="Kohler A."/>
            <person name="Barry K."/>
            <person name="LaButti K."/>
            <person name="Morin E."/>
            <person name="Salamov A."/>
            <person name="Lipzen A."/>
            <person name="Mereny Z."/>
            <person name="Hegedus B."/>
            <person name="Baldrian P."/>
            <person name="Stursova M."/>
            <person name="Weitz H."/>
            <person name="Taylor A."/>
            <person name="Grigoriev I.V."/>
            <person name="Nagy L.G."/>
            <person name="Martin F."/>
            <person name="Kauserud H."/>
        </authorList>
    </citation>
    <scope>NUCLEOTIDE SEQUENCE</scope>
    <source>
        <strain evidence="2">CBHHK182m</strain>
    </source>
</reference>
<dbReference type="Gene3D" id="1.20.1280.140">
    <property type="match status" value="1"/>
</dbReference>
<protein>
    <submittedName>
        <fullName evidence="2">Uncharacterized protein</fullName>
    </submittedName>
</protein>
<sequence>MVQFTRSFFSLCLIAASIAVPTKRTVAQVEADIVSILTEVIAFNNNIIEGLVPEIPESLGTALNTGTSDVKATGTFDEADSTNILNDVQLAIAPVFNEALIRIEAIALHVGGIPGMVLLGLEALKTDTDAFTGALIAAVPADLKSQATTIQNNMDTAFTSAIAAFS</sequence>
<name>A0AAD7IA57_9AGAR</name>
<feature type="chain" id="PRO_5042201900" evidence="1">
    <location>
        <begin position="20"/>
        <end position="166"/>
    </location>
</feature>